<feature type="compositionally biased region" description="Polar residues" evidence="4">
    <location>
        <begin position="89"/>
        <end position="107"/>
    </location>
</feature>
<comment type="caution">
    <text evidence="6">The sequence shown here is derived from an EMBL/GenBank/DDBJ whole genome shotgun (WGS) entry which is preliminary data.</text>
</comment>
<dbReference type="AlphaFoldDB" id="A0AAD3NEU1"/>
<evidence type="ECO:0000256" key="4">
    <source>
        <dbReference type="SAM" id="MobiDB-lite"/>
    </source>
</evidence>
<gene>
    <name evidence="6" type="ORF">AKAME5_002246100</name>
</gene>
<evidence type="ECO:0000256" key="1">
    <source>
        <dbReference type="ARBA" id="ARBA00023015"/>
    </source>
</evidence>
<feature type="region of interest" description="Disordered" evidence="4">
    <location>
        <begin position="54"/>
        <end position="107"/>
    </location>
</feature>
<dbReference type="GO" id="GO:0003677">
    <property type="term" value="F:DNA binding"/>
    <property type="evidence" value="ECO:0007669"/>
    <property type="project" value="InterPro"/>
</dbReference>
<protein>
    <submittedName>
        <fullName evidence="6">Heat shock factor protein 1 isoform X2</fullName>
    </submittedName>
</protein>
<sequence>MVIVSPALLNWFRVSSSASGGVEISAVSEQNLERCPADEGKLETYDSRIIRHETDIETQPTPNTSTANPPPAIVVRNPASTGPLPPVPISQSPASVPTPNSSTTTAQQRCQTVACIDRSELSDHVDSMDDRLENQQNIPNTQTFAFDTSPLFEFFSSSSTSGDFDLDSLDTLLSDEAPKGSDESCNTNNTGKQLVQYTPVLVSEPASPGEGGAEPAVPAGAGGGAFLCPGPAIR</sequence>
<keyword evidence="7" id="KW-1185">Reference proteome</keyword>
<evidence type="ECO:0000256" key="2">
    <source>
        <dbReference type="ARBA" id="ARBA00023016"/>
    </source>
</evidence>
<evidence type="ECO:0000313" key="7">
    <source>
        <dbReference type="Proteomes" id="UP001279410"/>
    </source>
</evidence>
<feature type="domain" description="Vertebrate heat shock transcription factor C-terminal" evidence="5">
    <location>
        <begin position="65"/>
        <end position="214"/>
    </location>
</feature>
<dbReference type="GO" id="GO:0003700">
    <property type="term" value="F:DNA-binding transcription factor activity"/>
    <property type="evidence" value="ECO:0007669"/>
    <property type="project" value="InterPro"/>
</dbReference>
<accession>A0AAD3NEU1</accession>
<dbReference type="Pfam" id="PF06546">
    <property type="entry name" value="Vert_HS_TF"/>
    <property type="match status" value="1"/>
</dbReference>
<dbReference type="Proteomes" id="UP001279410">
    <property type="component" value="Unassembled WGS sequence"/>
</dbReference>
<name>A0AAD3NEU1_LATJO</name>
<dbReference type="EMBL" id="BRZM01000521">
    <property type="protein sequence ID" value="GLD71140.1"/>
    <property type="molecule type" value="Genomic_DNA"/>
</dbReference>
<feature type="region of interest" description="Disordered" evidence="4">
    <location>
        <begin position="203"/>
        <end position="234"/>
    </location>
</feature>
<feature type="compositionally biased region" description="Low complexity" evidence="4">
    <location>
        <begin position="204"/>
        <end position="219"/>
    </location>
</feature>
<reference evidence="6" key="1">
    <citation type="submission" date="2022-08" db="EMBL/GenBank/DDBJ databases">
        <title>Genome sequencing of akame (Lates japonicus).</title>
        <authorList>
            <person name="Hashiguchi Y."/>
            <person name="Takahashi H."/>
        </authorList>
    </citation>
    <scope>NUCLEOTIDE SEQUENCE</scope>
    <source>
        <strain evidence="6">Kochi</strain>
    </source>
</reference>
<proteinExistence type="predicted"/>
<feature type="compositionally biased region" description="Low complexity" evidence="4">
    <location>
        <begin position="58"/>
        <end position="67"/>
    </location>
</feature>
<organism evidence="6 7">
    <name type="scientific">Lates japonicus</name>
    <name type="common">Japanese lates</name>
    <dbReference type="NCBI Taxonomy" id="270547"/>
    <lineage>
        <taxon>Eukaryota</taxon>
        <taxon>Metazoa</taxon>
        <taxon>Chordata</taxon>
        <taxon>Craniata</taxon>
        <taxon>Vertebrata</taxon>
        <taxon>Euteleostomi</taxon>
        <taxon>Actinopterygii</taxon>
        <taxon>Neopterygii</taxon>
        <taxon>Teleostei</taxon>
        <taxon>Neoteleostei</taxon>
        <taxon>Acanthomorphata</taxon>
        <taxon>Carangaria</taxon>
        <taxon>Carangaria incertae sedis</taxon>
        <taxon>Centropomidae</taxon>
        <taxon>Lates</taxon>
    </lineage>
</organism>
<evidence type="ECO:0000256" key="3">
    <source>
        <dbReference type="ARBA" id="ARBA00023163"/>
    </source>
</evidence>
<keyword evidence="3" id="KW-0804">Transcription</keyword>
<keyword evidence="2 6" id="KW-0346">Stress response</keyword>
<keyword evidence="1" id="KW-0805">Transcription regulation</keyword>
<dbReference type="InterPro" id="IPR010542">
    <property type="entry name" value="Vert_HSTF_C"/>
</dbReference>
<evidence type="ECO:0000259" key="5">
    <source>
        <dbReference type="Pfam" id="PF06546"/>
    </source>
</evidence>
<evidence type="ECO:0000313" key="6">
    <source>
        <dbReference type="EMBL" id="GLD71140.1"/>
    </source>
</evidence>